<evidence type="ECO:0008006" key="3">
    <source>
        <dbReference type="Google" id="ProtNLM"/>
    </source>
</evidence>
<sequence length="255" mass="28772">MSSNTDIGFISMPGARALAYMDVFSELNKFPSCILKLSNPHLNKSLTTLKGISQSYISMKNDEETLSKHASIPLYSINASDINDDIVLALIRETGIKTWIFSGGGIVKPHFFKAGIRFLHIHPGQLPEVRGSTCFYYSLLCDNTLAATAFFLTEEIDAGEPIFCQHFHINLPNEILNATYMDYVIDPWVRAQTLKRVWQSWPNISDIKKTSSKHKSKAPSPRACYVMHPLLRMMTINKVTNRFDPLSPKGLFINE</sequence>
<reference evidence="2" key="1">
    <citation type="journal article" date="2020" name="Int. J. Syst. Evol. Microbiol.">
        <title>Alteromonas alba sp. nov., a marine bacterium isolated from the seawater of the West Pacific Ocean.</title>
        <authorList>
            <person name="Sun C."/>
            <person name="Wu Y.-H."/>
            <person name="Xamxidin M."/>
            <person name="Cheng H."/>
            <person name="Xu X.-W."/>
        </authorList>
    </citation>
    <scope>NUCLEOTIDE SEQUENCE [LARGE SCALE GENOMIC DNA]</scope>
    <source>
        <strain evidence="2">9a2</strain>
    </source>
</reference>
<gene>
    <name evidence="1" type="ORF">C6Y39_05010</name>
</gene>
<evidence type="ECO:0000313" key="1">
    <source>
        <dbReference type="EMBL" id="PRO69977.1"/>
    </source>
</evidence>
<accession>A0ABX5CRA1</accession>
<organism evidence="1 2">
    <name type="scientific">Alteromonas gracilis</name>
    <dbReference type="NCBI Taxonomy" id="1479524"/>
    <lineage>
        <taxon>Bacteria</taxon>
        <taxon>Pseudomonadati</taxon>
        <taxon>Pseudomonadota</taxon>
        <taxon>Gammaproteobacteria</taxon>
        <taxon>Alteromonadales</taxon>
        <taxon>Alteromonadaceae</taxon>
        <taxon>Alteromonas/Salinimonas group</taxon>
        <taxon>Alteromonas</taxon>
    </lineage>
</organism>
<dbReference type="Proteomes" id="UP000239539">
    <property type="component" value="Unassembled WGS sequence"/>
</dbReference>
<comment type="caution">
    <text evidence="1">The sequence shown here is derived from an EMBL/GenBank/DDBJ whole genome shotgun (WGS) entry which is preliminary data.</text>
</comment>
<dbReference type="InterPro" id="IPR036477">
    <property type="entry name" value="Formyl_transf_N_sf"/>
</dbReference>
<dbReference type="RefSeq" id="WP_105930220.1">
    <property type="nucleotide sequence ID" value="NZ_PVNO01000013.1"/>
</dbReference>
<evidence type="ECO:0000313" key="2">
    <source>
        <dbReference type="Proteomes" id="UP000239539"/>
    </source>
</evidence>
<dbReference type="EMBL" id="PVNO01000013">
    <property type="protein sequence ID" value="PRO69977.1"/>
    <property type="molecule type" value="Genomic_DNA"/>
</dbReference>
<name>A0ABX5CRA1_9ALTE</name>
<protein>
    <recommendedName>
        <fullName evidence="3">Formyl transferase N-terminal domain-containing protein</fullName>
    </recommendedName>
</protein>
<dbReference type="SUPFAM" id="SSF53328">
    <property type="entry name" value="Formyltransferase"/>
    <property type="match status" value="1"/>
</dbReference>
<dbReference type="Gene3D" id="3.40.50.170">
    <property type="entry name" value="Formyl transferase, N-terminal domain"/>
    <property type="match status" value="1"/>
</dbReference>
<keyword evidence="2" id="KW-1185">Reference proteome</keyword>
<proteinExistence type="predicted"/>